<dbReference type="Pfam" id="PF01551">
    <property type="entry name" value="Peptidase_M23"/>
    <property type="match status" value="1"/>
</dbReference>
<dbReference type="CDD" id="cd12797">
    <property type="entry name" value="M23_peptidase"/>
    <property type="match status" value="1"/>
</dbReference>
<dbReference type="Gene3D" id="2.70.70.10">
    <property type="entry name" value="Glucose Permease (Domain IIA)"/>
    <property type="match status" value="1"/>
</dbReference>
<dbReference type="AlphaFoldDB" id="A0A0G0JJY3"/>
<dbReference type="InterPro" id="IPR016047">
    <property type="entry name" value="M23ase_b-sheet_dom"/>
</dbReference>
<proteinExistence type="predicted"/>
<reference evidence="2 3" key="1">
    <citation type="journal article" date="2015" name="Nature">
        <title>rRNA introns, odd ribosomes, and small enigmatic genomes across a large radiation of phyla.</title>
        <authorList>
            <person name="Brown C.T."/>
            <person name="Hug L.A."/>
            <person name="Thomas B.C."/>
            <person name="Sharon I."/>
            <person name="Castelle C.J."/>
            <person name="Singh A."/>
            <person name="Wilkins M.J."/>
            <person name="Williams K.H."/>
            <person name="Banfield J.F."/>
        </authorList>
    </citation>
    <scope>NUCLEOTIDE SEQUENCE [LARGE SCALE GENOMIC DNA]</scope>
</reference>
<evidence type="ECO:0000313" key="3">
    <source>
        <dbReference type="Proteomes" id="UP000034591"/>
    </source>
</evidence>
<organism evidence="2 3">
    <name type="scientific">Candidatus Woesebacteria bacterium GW2011_GWA1_37_7</name>
    <dbReference type="NCBI Taxonomy" id="1618545"/>
    <lineage>
        <taxon>Bacteria</taxon>
        <taxon>Candidatus Woeseibacteriota</taxon>
    </lineage>
</organism>
<dbReference type="PANTHER" id="PTHR21666:SF270">
    <property type="entry name" value="MUREIN HYDROLASE ACTIVATOR ENVC"/>
    <property type="match status" value="1"/>
</dbReference>
<dbReference type="PANTHER" id="PTHR21666">
    <property type="entry name" value="PEPTIDASE-RELATED"/>
    <property type="match status" value="1"/>
</dbReference>
<comment type="caution">
    <text evidence="2">The sequence shown here is derived from an EMBL/GenBank/DDBJ whole genome shotgun (WGS) entry which is preliminary data.</text>
</comment>
<dbReference type="EMBL" id="LBTI01000029">
    <property type="protein sequence ID" value="KKQ37054.1"/>
    <property type="molecule type" value="Genomic_DNA"/>
</dbReference>
<protein>
    <submittedName>
        <fullName evidence="2">Peptidase, M23 family</fullName>
    </submittedName>
</protein>
<sequence length="252" mass="28326">MGVSQDKIAKSREKAGFFVRTYALSVIQGEMVKFSINLPTKYRLHLQIVKKRRNLDDIPLTPSLGKILRIRNGSKISRYFRHIFENSKIKRLLGANLAALLIANSFIPHSSPNAYEFEANTISAPIVLETKSGIQFPVANIKITQGYNFFHPGIDLDGVTGDDIRSISAGYVEKIEYSKFGYGNSILINHGNEIKSLYAHLYKIHVEKGYEVTKETRLGEMGATGRARGDHLHLEIYENGKTINPLLFLTSK</sequence>
<dbReference type="SUPFAM" id="SSF51261">
    <property type="entry name" value="Duplicated hybrid motif"/>
    <property type="match status" value="1"/>
</dbReference>
<dbReference type="GO" id="GO:0004222">
    <property type="term" value="F:metalloendopeptidase activity"/>
    <property type="evidence" value="ECO:0007669"/>
    <property type="project" value="TreeGrafter"/>
</dbReference>
<accession>A0A0G0JJY3</accession>
<dbReference type="InterPro" id="IPR050570">
    <property type="entry name" value="Cell_wall_metabolism_enzyme"/>
</dbReference>
<gene>
    <name evidence="2" type="ORF">US53_C0029G0003</name>
</gene>
<dbReference type="STRING" id="1618545.US53_C0029G0003"/>
<feature type="domain" description="M23ase beta-sheet core" evidence="1">
    <location>
        <begin position="150"/>
        <end position="245"/>
    </location>
</feature>
<dbReference type="Proteomes" id="UP000034591">
    <property type="component" value="Unassembled WGS sequence"/>
</dbReference>
<evidence type="ECO:0000313" key="2">
    <source>
        <dbReference type="EMBL" id="KKQ37054.1"/>
    </source>
</evidence>
<evidence type="ECO:0000259" key="1">
    <source>
        <dbReference type="Pfam" id="PF01551"/>
    </source>
</evidence>
<name>A0A0G0JJY3_9BACT</name>
<dbReference type="InterPro" id="IPR011055">
    <property type="entry name" value="Dup_hybrid_motif"/>
</dbReference>